<evidence type="ECO:0000256" key="2">
    <source>
        <dbReference type="ARBA" id="ARBA00022576"/>
    </source>
</evidence>
<keyword evidence="3 5" id="KW-0808">Transferase</keyword>
<name>A0A645BMS7_9ZZZZ</name>
<accession>A0A645BMS7</accession>
<keyword evidence="4" id="KW-0663">Pyridoxal phosphate</keyword>
<keyword evidence="2 5" id="KW-0032">Aminotransferase</keyword>
<dbReference type="PANTHER" id="PTHR11986">
    <property type="entry name" value="AMINOTRANSFERASE CLASS III"/>
    <property type="match status" value="1"/>
</dbReference>
<dbReference type="InterPro" id="IPR005814">
    <property type="entry name" value="Aminotrans_3"/>
</dbReference>
<evidence type="ECO:0000256" key="1">
    <source>
        <dbReference type="ARBA" id="ARBA00001933"/>
    </source>
</evidence>
<protein>
    <submittedName>
        <fullName evidence="5">Acetylornithine aminotransferase</fullName>
        <ecNumber evidence="5">2.6.1.11</ecNumber>
    </submittedName>
</protein>
<dbReference type="GO" id="GO:0003992">
    <property type="term" value="F:N2-acetyl-L-ornithine:2-oxoglutarate 5-aminotransferase activity"/>
    <property type="evidence" value="ECO:0007669"/>
    <property type="project" value="UniProtKB-EC"/>
</dbReference>
<dbReference type="Gene3D" id="3.40.640.10">
    <property type="entry name" value="Type I PLP-dependent aspartate aminotransferase-like (Major domain)"/>
    <property type="match status" value="1"/>
</dbReference>
<comment type="cofactor">
    <cofactor evidence="1">
        <name>pyridoxal 5'-phosphate</name>
        <dbReference type="ChEBI" id="CHEBI:597326"/>
    </cofactor>
</comment>
<dbReference type="InterPro" id="IPR015421">
    <property type="entry name" value="PyrdxlP-dep_Trfase_major"/>
</dbReference>
<dbReference type="GO" id="GO:0042802">
    <property type="term" value="F:identical protein binding"/>
    <property type="evidence" value="ECO:0007669"/>
    <property type="project" value="TreeGrafter"/>
</dbReference>
<dbReference type="Gene3D" id="3.90.1150.10">
    <property type="entry name" value="Aspartate Aminotransferase, domain 1"/>
    <property type="match status" value="1"/>
</dbReference>
<dbReference type="InterPro" id="IPR015424">
    <property type="entry name" value="PyrdxlP-dep_Trfase"/>
</dbReference>
<proteinExistence type="predicted"/>
<dbReference type="SUPFAM" id="SSF53383">
    <property type="entry name" value="PLP-dependent transferases"/>
    <property type="match status" value="1"/>
</dbReference>
<reference evidence="5" key="1">
    <citation type="submission" date="2019-08" db="EMBL/GenBank/DDBJ databases">
        <authorList>
            <person name="Kucharzyk K."/>
            <person name="Murdoch R.W."/>
            <person name="Higgins S."/>
            <person name="Loffler F."/>
        </authorList>
    </citation>
    <scope>NUCLEOTIDE SEQUENCE</scope>
</reference>
<dbReference type="AlphaFoldDB" id="A0A645BMS7"/>
<sequence>MPFAYQAYGVQPDVLTTAKALAGGVPAGAMLTVGKANRVFEPADHASTFGGNALAMAGVNEMTRRLSDPAFLAHVEEMGIYLRSELEKLVTDFPTLCTSVRGMGLINGLVLNITPRTVVDACFAQGLLVASAGYDVLRFVPPLVVQKQDIDLALGIVKKALASLL</sequence>
<evidence type="ECO:0000256" key="4">
    <source>
        <dbReference type="ARBA" id="ARBA00022898"/>
    </source>
</evidence>
<dbReference type="Pfam" id="PF00202">
    <property type="entry name" value="Aminotran_3"/>
    <property type="match status" value="1"/>
</dbReference>
<dbReference type="EC" id="2.6.1.11" evidence="5"/>
<dbReference type="InterPro" id="IPR015422">
    <property type="entry name" value="PyrdxlP-dep_Trfase_small"/>
</dbReference>
<evidence type="ECO:0000256" key="3">
    <source>
        <dbReference type="ARBA" id="ARBA00022679"/>
    </source>
</evidence>
<dbReference type="InterPro" id="IPR050103">
    <property type="entry name" value="Class-III_PLP-dep_AT"/>
</dbReference>
<gene>
    <name evidence="5" type="primary">argD_27</name>
    <name evidence="5" type="ORF">SDC9_109974</name>
</gene>
<dbReference type="GO" id="GO:0030170">
    <property type="term" value="F:pyridoxal phosphate binding"/>
    <property type="evidence" value="ECO:0007669"/>
    <property type="project" value="InterPro"/>
</dbReference>
<dbReference type="PANTHER" id="PTHR11986:SF79">
    <property type="entry name" value="ACETYLORNITHINE AMINOTRANSFERASE, MITOCHONDRIAL"/>
    <property type="match status" value="1"/>
</dbReference>
<organism evidence="5">
    <name type="scientific">bioreactor metagenome</name>
    <dbReference type="NCBI Taxonomy" id="1076179"/>
    <lineage>
        <taxon>unclassified sequences</taxon>
        <taxon>metagenomes</taxon>
        <taxon>ecological metagenomes</taxon>
    </lineage>
</organism>
<comment type="caution">
    <text evidence="5">The sequence shown here is derived from an EMBL/GenBank/DDBJ whole genome shotgun (WGS) entry which is preliminary data.</text>
</comment>
<dbReference type="EMBL" id="VSSQ01019214">
    <property type="protein sequence ID" value="MPM63094.1"/>
    <property type="molecule type" value="Genomic_DNA"/>
</dbReference>
<evidence type="ECO:0000313" key="5">
    <source>
        <dbReference type="EMBL" id="MPM63094.1"/>
    </source>
</evidence>